<dbReference type="InterPro" id="IPR040079">
    <property type="entry name" value="Glutathione_S-Trfase"/>
</dbReference>
<evidence type="ECO:0000256" key="1">
    <source>
        <dbReference type="RuleBase" id="RU003494"/>
    </source>
</evidence>
<dbReference type="SUPFAM" id="SSF47616">
    <property type="entry name" value="GST C-terminal domain-like"/>
    <property type="match status" value="1"/>
</dbReference>
<protein>
    <submittedName>
        <fullName evidence="4">Glutathione S-transferase protein</fullName>
        <ecNumber evidence="4">2.5.1.18</ecNumber>
    </submittedName>
</protein>
<dbReference type="KEGG" id="rga:RGR602_CH01073"/>
<dbReference type="InterPro" id="IPR010987">
    <property type="entry name" value="Glutathione-S-Trfase_C-like"/>
</dbReference>
<dbReference type="PROSITE" id="PS50404">
    <property type="entry name" value="GST_NTER"/>
    <property type="match status" value="1"/>
</dbReference>
<proteinExistence type="inferred from homology"/>
<evidence type="ECO:0000313" key="5">
    <source>
        <dbReference type="Proteomes" id="UP000031368"/>
    </source>
</evidence>
<dbReference type="GO" id="GO:0004364">
    <property type="term" value="F:glutathione transferase activity"/>
    <property type="evidence" value="ECO:0007669"/>
    <property type="project" value="UniProtKB-EC"/>
</dbReference>
<name>A0A0B4WZR2_9HYPH</name>
<dbReference type="CDD" id="cd03057">
    <property type="entry name" value="GST_N_Beta"/>
    <property type="match status" value="1"/>
</dbReference>
<evidence type="ECO:0000313" key="4">
    <source>
        <dbReference type="EMBL" id="AJD40431.1"/>
    </source>
</evidence>
<dbReference type="EMBL" id="CP006877">
    <property type="protein sequence ID" value="AJD40431.1"/>
    <property type="molecule type" value="Genomic_DNA"/>
</dbReference>
<dbReference type="PROSITE" id="PS50405">
    <property type="entry name" value="GST_CTER"/>
    <property type="match status" value="1"/>
</dbReference>
<sequence length="206" mass="23051">MLTFYFAQSTCALASLIALEESGLAYEARMISFKDNEQRSPEYLKINPKGRVPALVTDRGIVTETPAILAYIAQTVPAARLAPLDDSFEFARLQAFNSYLCSTVHVNHAHKRRGSRWADDPAAHEAMQAKVPQTMTENFELIEETMLAGPWVMGEQYSVADPYLFTMTGWLRGDGVDPMRFAKATAHYARMMDRPAVQRALTIEKG</sequence>
<dbReference type="PANTHER" id="PTHR44051:SF8">
    <property type="entry name" value="GLUTATHIONE S-TRANSFERASE GSTA"/>
    <property type="match status" value="1"/>
</dbReference>
<dbReference type="Gene3D" id="1.20.1050.10">
    <property type="match status" value="1"/>
</dbReference>
<dbReference type="SFLD" id="SFLDG00358">
    <property type="entry name" value="Main_(cytGST)"/>
    <property type="match status" value="1"/>
</dbReference>
<dbReference type="CDD" id="cd03188">
    <property type="entry name" value="GST_C_Beta"/>
    <property type="match status" value="1"/>
</dbReference>
<dbReference type="AlphaFoldDB" id="A0A0B4WZR2"/>
<dbReference type="HOGENOM" id="CLU_011226_6_1_5"/>
<gene>
    <name evidence="4" type="ORF">RGR602_CH01073</name>
</gene>
<organism evidence="4 5">
    <name type="scientific">Rhizobium gallicum bv. gallicum R602sp</name>
    <dbReference type="NCBI Taxonomy" id="1041138"/>
    <lineage>
        <taxon>Bacteria</taxon>
        <taxon>Pseudomonadati</taxon>
        <taxon>Pseudomonadota</taxon>
        <taxon>Alphaproteobacteria</taxon>
        <taxon>Hyphomicrobiales</taxon>
        <taxon>Rhizobiaceae</taxon>
        <taxon>Rhizobium/Agrobacterium group</taxon>
        <taxon>Rhizobium</taxon>
    </lineage>
</organism>
<dbReference type="InterPro" id="IPR004046">
    <property type="entry name" value="GST_C"/>
</dbReference>
<feature type="domain" description="GST N-terminal" evidence="2">
    <location>
        <begin position="1"/>
        <end position="80"/>
    </location>
</feature>
<keyword evidence="4" id="KW-0808">Transferase</keyword>
<keyword evidence="5" id="KW-1185">Reference proteome</keyword>
<dbReference type="RefSeq" id="WP_039844249.1">
    <property type="nucleotide sequence ID" value="NZ_CP006877.1"/>
</dbReference>
<dbReference type="Proteomes" id="UP000031368">
    <property type="component" value="Chromosome"/>
</dbReference>
<comment type="similarity">
    <text evidence="1">Belongs to the GST superfamily.</text>
</comment>
<dbReference type="SUPFAM" id="SSF52833">
    <property type="entry name" value="Thioredoxin-like"/>
    <property type="match status" value="1"/>
</dbReference>
<dbReference type="PANTHER" id="PTHR44051">
    <property type="entry name" value="GLUTATHIONE S-TRANSFERASE-RELATED"/>
    <property type="match status" value="1"/>
</dbReference>
<dbReference type="Pfam" id="PF02798">
    <property type="entry name" value="GST_N"/>
    <property type="match status" value="1"/>
</dbReference>
<dbReference type="Pfam" id="PF00043">
    <property type="entry name" value="GST_C"/>
    <property type="match status" value="1"/>
</dbReference>
<dbReference type="InterPro" id="IPR036249">
    <property type="entry name" value="Thioredoxin-like_sf"/>
</dbReference>
<dbReference type="EC" id="2.5.1.18" evidence="4"/>
<dbReference type="Gene3D" id="3.40.30.10">
    <property type="entry name" value="Glutaredoxin"/>
    <property type="match status" value="1"/>
</dbReference>
<feature type="domain" description="GST C-terminal" evidence="3">
    <location>
        <begin position="86"/>
        <end position="206"/>
    </location>
</feature>
<dbReference type="InterPro" id="IPR036282">
    <property type="entry name" value="Glutathione-S-Trfase_C_sf"/>
</dbReference>
<dbReference type="InterPro" id="IPR004045">
    <property type="entry name" value="Glutathione_S-Trfase_N"/>
</dbReference>
<dbReference type="SFLD" id="SFLDS00019">
    <property type="entry name" value="Glutathione_Transferase_(cytos"/>
    <property type="match status" value="1"/>
</dbReference>
<dbReference type="SFLD" id="SFLDG01150">
    <property type="entry name" value="Main.1:_Beta-like"/>
    <property type="match status" value="1"/>
</dbReference>
<reference evidence="4 5" key="1">
    <citation type="submission" date="2013-11" db="EMBL/GenBank/DDBJ databases">
        <title>Complete genome sequence of Rhizobium gallicum bv. gallicum R602.</title>
        <authorList>
            <person name="Bustos P."/>
            <person name="Santamaria R.I."/>
            <person name="Lozano L."/>
            <person name="Acosta J.L."/>
            <person name="Ormeno-Orrillo E."/>
            <person name="Rogel M.A."/>
            <person name="Romero D."/>
            <person name="Cevallos M.A."/>
            <person name="Martinez-Romero E."/>
            <person name="Gonzalez V."/>
        </authorList>
    </citation>
    <scope>NUCLEOTIDE SEQUENCE [LARGE SCALE GENOMIC DNA]</scope>
    <source>
        <strain evidence="4 5">R602</strain>
    </source>
</reference>
<evidence type="ECO:0000259" key="3">
    <source>
        <dbReference type="PROSITE" id="PS50405"/>
    </source>
</evidence>
<evidence type="ECO:0000259" key="2">
    <source>
        <dbReference type="PROSITE" id="PS50404"/>
    </source>
</evidence>
<accession>A0A0B4WZR2</accession>